<evidence type="ECO:0000256" key="1">
    <source>
        <dbReference type="SAM" id="Coils"/>
    </source>
</evidence>
<evidence type="ECO:0000313" key="4">
    <source>
        <dbReference type="EMBL" id="PXW98096.1"/>
    </source>
</evidence>
<proteinExistence type="predicted"/>
<reference evidence="4 5" key="1">
    <citation type="submission" date="2018-05" db="EMBL/GenBank/DDBJ databases">
        <title>Genomic Encyclopedia of Type Strains, Phase IV (KMG-IV): sequencing the most valuable type-strain genomes for metagenomic binning, comparative biology and taxonomic classification.</title>
        <authorList>
            <person name="Goeker M."/>
        </authorList>
    </citation>
    <scope>NUCLEOTIDE SEQUENCE [LARGE SCALE GENOMIC DNA]</scope>
    <source>
        <strain evidence="4 5">DSM 566</strain>
    </source>
</reference>
<feature type="region of interest" description="Disordered" evidence="2">
    <location>
        <begin position="310"/>
        <end position="341"/>
    </location>
</feature>
<comment type="caution">
    <text evidence="4">The sequence shown here is derived from an EMBL/GenBank/DDBJ whole genome shotgun (WGS) entry which is preliminary data.</text>
</comment>
<keyword evidence="5" id="KW-1185">Reference proteome</keyword>
<keyword evidence="4" id="KW-0238">DNA-binding</keyword>
<organism evidence="4 5">
    <name type="scientific">Sphaerotilus hippei</name>
    <dbReference type="NCBI Taxonomy" id="744406"/>
    <lineage>
        <taxon>Bacteria</taxon>
        <taxon>Pseudomonadati</taxon>
        <taxon>Pseudomonadota</taxon>
        <taxon>Betaproteobacteria</taxon>
        <taxon>Burkholderiales</taxon>
        <taxon>Sphaerotilaceae</taxon>
        <taxon>Sphaerotilus</taxon>
    </lineage>
</organism>
<sequence length="341" mass="37689">MDHLPRGARGITETDVWNAADALLLEGARPTIERVRMKIGRGSPNTVSPHLDTWFRHLGQRIQDPGAFAAVPEVPDPVLQAARHFWETALATARAEHQAALDEARGQMQEQVEAAVLREAEARGLADRAGQALASTTTELEQARTALDQLRLTQAADLARLDAAQARGAALEQQIEQMDAHQRAERTDLQQAVRQAEDRAAATERRAALDMDRERQARLKSDKRAETLEARLEAQWREASAQQLALTQAIARLEAESGQQRQRLADQALTIETGQLDLSTQRLAFDQLRSDRDGLAAQLATLQGVMQQLGSTPAARARSLRRMERQQRQQAHVPADAGMDT</sequence>
<evidence type="ECO:0000259" key="3">
    <source>
        <dbReference type="Pfam" id="PF11740"/>
    </source>
</evidence>
<evidence type="ECO:0000313" key="5">
    <source>
        <dbReference type="Proteomes" id="UP000247811"/>
    </source>
</evidence>
<feature type="coiled-coil region" evidence="1">
    <location>
        <begin position="94"/>
        <end position="206"/>
    </location>
</feature>
<protein>
    <submittedName>
        <fullName evidence="4">Plasmid replication DNA-binding protein KfrA</fullName>
    </submittedName>
</protein>
<name>A0A318H3H0_9BURK</name>
<dbReference type="RefSeq" id="WP_170130631.1">
    <property type="nucleotide sequence ID" value="NZ_QJJS01000003.1"/>
</dbReference>
<gene>
    <name evidence="4" type="ORF">C7444_103190</name>
</gene>
<dbReference type="Pfam" id="PF11740">
    <property type="entry name" value="KfrA_N"/>
    <property type="match status" value="1"/>
</dbReference>
<accession>A0A318H3H0</accession>
<dbReference type="AlphaFoldDB" id="A0A318H3H0"/>
<feature type="domain" description="KfrA N-terminal DNA-binding" evidence="3">
    <location>
        <begin position="12"/>
        <end position="132"/>
    </location>
</feature>
<dbReference type="Proteomes" id="UP000247811">
    <property type="component" value="Unassembled WGS sequence"/>
</dbReference>
<evidence type="ECO:0000256" key="2">
    <source>
        <dbReference type="SAM" id="MobiDB-lite"/>
    </source>
</evidence>
<dbReference type="InterPro" id="IPR021104">
    <property type="entry name" value="KfrA_DNA-bd_N"/>
</dbReference>
<dbReference type="EMBL" id="QJJS01000003">
    <property type="protein sequence ID" value="PXW98096.1"/>
    <property type="molecule type" value="Genomic_DNA"/>
</dbReference>
<dbReference type="GO" id="GO:0003677">
    <property type="term" value="F:DNA binding"/>
    <property type="evidence" value="ECO:0007669"/>
    <property type="project" value="UniProtKB-KW"/>
</dbReference>
<keyword evidence="1" id="KW-0175">Coiled coil</keyword>